<dbReference type="InterPro" id="IPR007860">
    <property type="entry name" value="DNA_mmatch_repair_MutS_con_dom"/>
</dbReference>
<evidence type="ECO:0000256" key="5">
    <source>
        <dbReference type="ARBA" id="ARBA00023125"/>
    </source>
</evidence>
<dbReference type="KEGG" id="hir:HETIRDRAFT_157347"/>
<dbReference type="OrthoDB" id="121051at2759"/>
<dbReference type="GO" id="GO:0032301">
    <property type="term" value="C:MutSalpha complex"/>
    <property type="evidence" value="ECO:0007669"/>
    <property type="project" value="TreeGrafter"/>
</dbReference>
<keyword evidence="4 6" id="KW-0067">ATP-binding</keyword>
<dbReference type="SMART" id="SM00533">
    <property type="entry name" value="MUTSd"/>
    <property type="match status" value="1"/>
</dbReference>
<feature type="domain" description="DNA mismatch repair proteins mutS family" evidence="9">
    <location>
        <begin position="1044"/>
        <end position="1060"/>
    </location>
</feature>
<dbReference type="GO" id="GO:0140664">
    <property type="term" value="F:ATP-dependent DNA damage sensor activity"/>
    <property type="evidence" value="ECO:0007669"/>
    <property type="project" value="InterPro"/>
</dbReference>
<dbReference type="SUPFAM" id="SSF53150">
    <property type="entry name" value="DNA repair protein MutS, domain II"/>
    <property type="match status" value="1"/>
</dbReference>
<feature type="compositionally biased region" description="Basic and acidic residues" evidence="8">
    <location>
        <begin position="100"/>
        <end position="111"/>
    </location>
</feature>
<dbReference type="SUPFAM" id="SSF52540">
    <property type="entry name" value="P-loop containing nucleoside triphosphate hydrolases"/>
    <property type="match status" value="1"/>
</dbReference>
<comment type="function">
    <text evidence="6">Component of the post-replicative DNA mismatch repair system (MMR).</text>
</comment>
<dbReference type="GO" id="GO:0030983">
    <property type="term" value="F:mismatched DNA binding"/>
    <property type="evidence" value="ECO:0007669"/>
    <property type="project" value="UniProtKB-UniRule"/>
</dbReference>
<feature type="compositionally biased region" description="Low complexity" evidence="8">
    <location>
        <begin position="275"/>
        <end position="285"/>
    </location>
</feature>
<feature type="region of interest" description="Disordered" evidence="8">
    <location>
        <begin position="1"/>
        <end position="328"/>
    </location>
</feature>
<feature type="compositionally biased region" description="Polar residues" evidence="8">
    <location>
        <begin position="12"/>
        <end position="26"/>
    </location>
</feature>
<dbReference type="InterPro" id="IPR036187">
    <property type="entry name" value="DNA_mismatch_repair_MutS_sf"/>
</dbReference>
<keyword evidence="3 6" id="KW-0227">DNA damage</keyword>
<keyword evidence="11" id="KW-1185">Reference proteome</keyword>
<evidence type="ECO:0000256" key="3">
    <source>
        <dbReference type="ARBA" id="ARBA00022763"/>
    </source>
</evidence>
<dbReference type="InterPro" id="IPR007696">
    <property type="entry name" value="DNA_mismatch_repair_MutS_core"/>
</dbReference>
<dbReference type="FunCoup" id="W4JWM9">
    <property type="interactions" value="741"/>
</dbReference>
<dbReference type="PANTHER" id="PTHR11361:SF148">
    <property type="entry name" value="DNA MISMATCH REPAIR PROTEIN MSH6"/>
    <property type="match status" value="1"/>
</dbReference>
<feature type="compositionally biased region" description="Basic and acidic residues" evidence="8">
    <location>
        <begin position="1"/>
        <end position="11"/>
    </location>
</feature>
<dbReference type="Gene3D" id="3.30.420.110">
    <property type="entry name" value="MutS, connector domain"/>
    <property type="match status" value="1"/>
</dbReference>
<dbReference type="InterPro" id="IPR027417">
    <property type="entry name" value="P-loop_NTPase"/>
</dbReference>
<sequence>MAPKKNQESMKQKSLMSFFSKPSGNKSGEDNAKVPSMKPAAKSRPPAPRSSSPPADSDYGNRTPASKGSSAIIVDASYTRSSDGGSSFKDTPPTSDPVDVDMKDIEAEPPKTNRKKRKIVIDDSDDSMQELDSVAYKKGLSAYKPSPMPRKSSSKSQVKKARVSATPSADEGLDDDAEEDDEVVSSFSAKLTKFKKSPKKQTRKSRSEDDDFIVPSDEPLSDEEPARSSSRSSGRSSRLSMITSDEEDGNDEAPAKSSNKSAKQKQKRPPLKKTSASNSNANANSFLTAAEQREQDKQIEKKSQEDPFAFLVDPRDKDKVRPDEPGYDPRTLYIPRSAWDSFTPFEKQFWEIKQNHYDTLYEEDARIGHREFDLKLTQRVKMSMVGVPESAFNFWAAKFLAKGFKVGRVDQAETALGAEMRVAANKGKGKSSAADKQKEKIVRRELNKVYTNGTLVDEDLLTDEQAGHCVSIREFDEDERGVDSANFGICVLDSATSEFNLSAFEDDVCKTRLETLLRQLRPKEILFTKGNLSVSTTRLLKTVLPVTCLWTSLRDVEGFSYDKTLDELKLLYPADDGVDEDPEEEGLSGVPDAIRSMLSCRTAIEALGSMIWYLRQLNIDKDILTMRNFNIYDPMKKGQGLVLDGQTLAHIEVLLNNEGTEEGSLLQLLGRCITPFGKRLFRIWLCMPLREVTDINARLDAVEILMGNLQFESEFTAVAKGLPDLERIVSRIHARNCRVKDFVNVLKAFGRLSNGLSTLAQSAECFESKTILGLLRSAPDLTPNIENVQTMYKQEKDSDDLIPVEGKDEAYDEIIAEIKQLEQQLEKDLKKLQKEVGCPLTYWHSATGTKAVARYTVPSLATNIRSLKEARETRNAAIKNFKFRLFDEFDQDRSVWLRAIRVLAELDCLFSLAKASNALGEPACRPELVEGDTAWVEFEQLRHPALAVKTKNDFIPNDVRLGGDAGRIALLTGIGKSTVMRMTAAGVIMAQLGMFVPAEKARLCPVDSILTRMGAYDNMFSNASTFKVELDECCKILRDATPKSLVVLDELGRGTSTYDGMAIAGAVLHQLATHTLSLTFFATHYGSLTDDFSYHPNIRTMHMETMVDDEKRELVFLYKLIEGVASGSFGTHVANLAGVPADVVQRAETVSKDFARQFKEKVEGKRKKAATARLPLVSQADFAYLHGLATGRLELDQNPVRQREVLKGLKAAVLRALQEV</sequence>
<keyword evidence="6" id="KW-0234">DNA repair</keyword>
<dbReference type="eggNOG" id="KOG0217">
    <property type="taxonomic scope" value="Eukaryota"/>
</dbReference>
<dbReference type="Gene3D" id="3.40.50.300">
    <property type="entry name" value="P-loop containing nucleotide triphosphate hydrolases"/>
    <property type="match status" value="1"/>
</dbReference>
<keyword evidence="7" id="KW-0175">Coiled coil</keyword>
<dbReference type="HOGENOM" id="CLU_002472_1_0_1"/>
<dbReference type="InterPro" id="IPR016151">
    <property type="entry name" value="DNA_mismatch_repair_MutS_N"/>
</dbReference>
<evidence type="ECO:0000256" key="2">
    <source>
        <dbReference type="ARBA" id="ARBA00022741"/>
    </source>
</evidence>
<feature type="compositionally biased region" description="Basic and acidic residues" evidence="8">
    <location>
        <begin position="291"/>
        <end position="305"/>
    </location>
</feature>
<dbReference type="Pfam" id="PF05188">
    <property type="entry name" value="MutS_II"/>
    <property type="match status" value="1"/>
</dbReference>
<dbReference type="SMART" id="SM00534">
    <property type="entry name" value="MUTSac"/>
    <property type="match status" value="1"/>
</dbReference>
<feature type="compositionally biased region" description="Basic and acidic residues" evidence="8">
    <location>
        <begin position="313"/>
        <end position="324"/>
    </location>
</feature>
<comment type="similarity">
    <text evidence="1 6">Belongs to the DNA mismatch repair MutS family.</text>
</comment>
<keyword evidence="5 6" id="KW-0238">DNA-binding</keyword>
<evidence type="ECO:0000256" key="4">
    <source>
        <dbReference type="ARBA" id="ARBA00022840"/>
    </source>
</evidence>
<feature type="coiled-coil region" evidence="7">
    <location>
        <begin position="804"/>
        <end position="835"/>
    </location>
</feature>
<organism evidence="10 11">
    <name type="scientific">Heterobasidion irregulare (strain TC 32-1)</name>
    <dbReference type="NCBI Taxonomy" id="747525"/>
    <lineage>
        <taxon>Eukaryota</taxon>
        <taxon>Fungi</taxon>
        <taxon>Dikarya</taxon>
        <taxon>Basidiomycota</taxon>
        <taxon>Agaricomycotina</taxon>
        <taxon>Agaricomycetes</taxon>
        <taxon>Russulales</taxon>
        <taxon>Bondarzewiaceae</taxon>
        <taxon>Heterobasidion</taxon>
        <taxon>Heterobasidion annosum species complex</taxon>
    </lineage>
</organism>
<dbReference type="PANTHER" id="PTHR11361">
    <property type="entry name" value="DNA MISMATCH REPAIR PROTEIN MUTS FAMILY MEMBER"/>
    <property type="match status" value="1"/>
</dbReference>
<dbReference type="AlphaFoldDB" id="W4JWM9"/>
<evidence type="ECO:0000313" key="11">
    <source>
        <dbReference type="Proteomes" id="UP000030671"/>
    </source>
</evidence>
<dbReference type="Proteomes" id="UP000030671">
    <property type="component" value="Unassembled WGS sequence"/>
</dbReference>
<evidence type="ECO:0000256" key="8">
    <source>
        <dbReference type="SAM" id="MobiDB-lite"/>
    </source>
</evidence>
<reference evidence="10 11" key="1">
    <citation type="journal article" date="2012" name="New Phytol.">
        <title>Insight into trade-off between wood decay and parasitism from the genome of a fungal forest pathogen.</title>
        <authorList>
            <person name="Olson A."/>
            <person name="Aerts A."/>
            <person name="Asiegbu F."/>
            <person name="Belbahri L."/>
            <person name="Bouzid O."/>
            <person name="Broberg A."/>
            <person name="Canback B."/>
            <person name="Coutinho P.M."/>
            <person name="Cullen D."/>
            <person name="Dalman K."/>
            <person name="Deflorio G."/>
            <person name="van Diepen L.T."/>
            <person name="Dunand C."/>
            <person name="Duplessis S."/>
            <person name="Durling M."/>
            <person name="Gonthier P."/>
            <person name="Grimwood J."/>
            <person name="Fossdal C.G."/>
            <person name="Hansson D."/>
            <person name="Henrissat B."/>
            <person name="Hietala A."/>
            <person name="Himmelstrand K."/>
            <person name="Hoffmeister D."/>
            <person name="Hogberg N."/>
            <person name="James T.Y."/>
            <person name="Karlsson M."/>
            <person name="Kohler A."/>
            <person name="Kues U."/>
            <person name="Lee Y.H."/>
            <person name="Lin Y.C."/>
            <person name="Lind M."/>
            <person name="Lindquist E."/>
            <person name="Lombard V."/>
            <person name="Lucas S."/>
            <person name="Lunden K."/>
            <person name="Morin E."/>
            <person name="Murat C."/>
            <person name="Park J."/>
            <person name="Raffaello T."/>
            <person name="Rouze P."/>
            <person name="Salamov A."/>
            <person name="Schmutz J."/>
            <person name="Solheim H."/>
            <person name="Stahlberg J."/>
            <person name="Velez H."/>
            <person name="de Vries R.P."/>
            <person name="Wiebenga A."/>
            <person name="Woodward S."/>
            <person name="Yakovlev I."/>
            <person name="Garbelotto M."/>
            <person name="Martin F."/>
            <person name="Grigoriev I.V."/>
            <person name="Stenlid J."/>
        </authorList>
    </citation>
    <scope>NUCLEOTIDE SEQUENCE [LARGE SCALE GENOMIC DNA]</scope>
    <source>
        <strain evidence="10 11">TC 32-1</strain>
    </source>
</reference>
<proteinExistence type="inferred from homology"/>
<name>W4JWM9_HETIT</name>
<dbReference type="EMBL" id="KI925462">
    <property type="protein sequence ID" value="ETW77854.1"/>
    <property type="molecule type" value="Genomic_DNA"/>
</dbReference>
<dbReference type="GO" id="GO:0005524">
    <property type="term" value="F:ATP binding"/>
    <property type="evidence" value="ECO:0007669"/>
    <property type="project" value="UniProtKB-UniRule"/>
</dbReference>
<dbReference type="Pfam" id="PF05192">
    <property type="entry name" value="MutS_III"/>
    <property type="match status" value="1"/>
</dbReference>
<dbReference type="SUPFAM" id="SSF48334">
    <property type="entry name" value="DNA repair protein MutS, domain III"/>
    <property type="match status" value="1"/>
</dbReference>
<feature type="compositionally biased region" description="Basic residues" evidence="8">
    <location>
        <begin position="262"/>
        <end position="271"/>
    </location>
</feature>
<evidence type="ECO:0000256" key="6">
    <source>
        <dbReference type="PIRNR" id="PIRNR037677"/>
    </source>
</evidence>
<dbReference type="InterPro" id="IPR000432">
    <property type="entry name" value="DNA_mismatch_repair_MutS_C"/>
</dbReference>
<evidence type="ECO:0000256" key="7">
    <source>
        <dbReference type="SAM" id="Coils"/>
    </source>
</evidence>
<dbReference type="InterPro" id="IPR036678">
    <property type="entry name" value="MutS_con_dom_sf"/>
</dbReference>
<feature type="compositionally biased region" description="Polar residues" evidence="8">
    <location>
        <begin position="78"/>
        <end position="89"/>
    </location>
</feature>
<dbReference type="Pfam" id="PF01624">
    <property type="entry name" value="MutS_I"/>
    <property type="match status" value="1"/>
</dbReference>
<accession>W4JWM9</accession>
<feature type="compositionally biased region" description="Low complexity" evidence="8">
    <location>
        <begin position="35"/>
        <end position="58"/>
    </location>
</feature>
<dbReference type="InterPro" id="IPR017261">
    <property type="entry name" value="DNA_mismatch_repair_MutS/MSH"/>
</dbReference>
<dbReference type="SUPFAM" id="SSF55271">
    <property type="entry name" value="DNA repair protein MutS, domain I"/>
    <property type="match status" value="1"/>
</dbReference>
<gene>
    <name evidence="10" type="ORF">HETIRDRAFT_157347</name>
</gene>
<dbReference type="Gene3D" id="3.40.1170.10">
    <property type="entry name" value="DNA repair protein MutS, domain I"/>
    <property type="match status" value="1"/>
</dbReference>
<dbReference type="InterPro" id="IPR045076">
    <property type="entry name" value="MutS"/>
</dbReference>
<dbReference type="PIRSF" id="PIRSF037677">
    <property type="entry name" value="DNA_mis_repair_Msh6"/>
    <property type="match status" value="1"/>
</dbReference>
<dbReference type="InterPro" id="IPR007695">
    <property type="entry name" value="DNA_mismatch_repair_MutS-lik_N"/>
</dbReference>
<dbReference type="InParanoid" id="W4JWM9"/>
<dbReference type="RefSeq" id="XP_009549874.1">
    <property type="nucleotide sequence ID" value="XM_009551579.1"/>
</dbReference>
<evidence type="ECO:0000313" key="10">
    <source>
        <dbReference type="EMBL" id="ETW77854.1"/>
    </source>
</evidence>
<dbReference type="PROSITE" id="PS00486">
    <property type="entry name" value="DNA_MISMATCH_REPAIR_2"/>
    <property type="match status" value="1"/>
</dbReference>
<dbReference type="GO" id="GO:0006298">
    <property type="term" value="P:mismatch repair"/>
    <property type="evidence" value="ECO:0007669"/>
    <property type="project" value="InterPro"/>
</dbReference>
<evidence type="ECO:0000259" key="9">
    <source>
        <dbReference type="PROSITE" id="PS00486"/>
    </source>
</evidence>
<dbReference type="STRING" id="747525.W4JWM9"/>
<dbReference type="Pfam" id="PF00488">
    <property type="entry name" value="MutS_V"/>
    <property type="match status" value="1"/>
</dbReference>
<dbReference type="GeneID" id="20667719"/>
<dbReference type="Gene3D" id="1.10.1420.10">
    <property type="match status" value="2"/>
</dbReference>
<keyword evidence="2 6" id="KW-0547">Nucleotide-binding</keyword>
<feature type="compositionally biased region" description="Low complexity" evidence="8">
    <location>
        <begin position="227"/>
        <end position="240"/>
    </location>
</feature>
<feature type="compositionally biased region" description="Acidic residues" evidence="8">
    <location>
        <begin position="171"/>
        <end position="183"/>
    </location>
</feature>
<protein>
    <recommendedName>
        <fullName evidence="6">DNA mismatch repair protein</fullName>
    </recommendedName>
</protein>
<feature type="compositionally biased region" description="Basic residues" evidence="8">
    <location>
        <begin position="192"/>
        <end position="204"/>
    </location>
</feature>
<evidence type="ECO:0000256" key="1">
    <source>
        <dbReference type="ARBA" id="ARBA00006271"/>
    </source>
</evidence>